<name>A0A9D1M6Q2_9BACT</name>
<dbReference type="AlphaFoldDB" id="A0A9D1M6Q2"/>
<dbReference type="EMBL" id="DVNA01000054">
    <property type="protein sequence ID" value="HIU54639.1"/>
    <property type="molecule type" value="Genomic_DNA"/>
</dbReference>
<dbReference type="GO" id="GO:0032259">
    <property type="term" value="P:methylation"/>
    <property type="evidence" value="ECO:0007669"/>
    <property type="project" value="UniProtKB-KW"/>
</dbReference>
<reference evidence="2" key="2">
    <citation type="journal article" date="2021" name="PeerJ">
        <title>Extensive microbial diversity within the chicken gut microbiome revealed by metagenomics and culture.</title>
        <authorList>
            <person name="Gilroy R."/>
            <person name="Ravi A."/>
            <person name="Getino M."/>
            <person name="Pursley I."/>
            <person name="Horton D.L."/>
            <person name="Alikhan N.F."/>
            <person name="Baker D."/>
            <person name="Gharbi K."/>
            <person name="Hall N."/>
            <person name="Watson M."/>
            <person name="Adriaenssens E.M."/>
            <person name="Foster-Nyarko E."/>
            <person name="Jarju S."/>
            <person name="Secka A."/>
            <person name="Antonio M."/>
            <person name="Oren A."/>
            <person name="Chaudhuri R.R."/>
            <person name="La Ragione R."/>
            <person name="Hildebrand F."/>
            <person name="Pallen M.J."/>
        </authorList>
    </citation>
    <scope>NUCLEOTIDE SEQUENCE</scope>
    <source>
        <strain evidence="2">CHK158-818</strain>
    </source>
</reference>
<dbReference type="Proteomes" id="UP000824112">
    <property type="component" value="Unassembled WGS sequence"/>
</dbReference>
<sequence>MVSLIKRLYHKGWWQWQLFKSASVRKRMRREILNDLAVARRSPEEEEVFAFLQKNPLTVFPYPFAALYRPSDVKVYADKSNGLKFVWHKQKRLYFQRGWGDDRIKRAYTALCREQHKDSPHCYTDARFAVSAESILADIGSAEGIFALEQVEGCQHIYLFEPDPGWIEALNATFSPWKEKITLVNRFVSDVNDGDRITLDTYFAGREVNFIKADVEGAERFLLKGAQAVIRRPQLHRIAIAAYHRPDDGSVLWQQLESAGFKPRYTHGFMVFGGFGRPERPYLRRGVILAEK</sequence>
<dbReference type="Pfam" id="PF05050">
    <property type="entry name" value="Methyltransf_21"/>
    <property type="match status" value="1"/>
</dbReference>
<organism evidence="2 3">
    <name type="scientific">Candidatus Gallibacteroides avistercoris</name>
    <dbReference type="NCBI Taxonomy" id="2840833"/>
    <lineage>
        <taxon>Bacteria</taxon>
        <taxon>Pseudomonadati</taxon>
        <taxon>Bacteroidota</taxon>
        <taxon>Bacteroidia</taxon>
        <taxon>Bacteroidales</taxon>
        <taxon>Bacteroidaceae</taxon>
        <taxon>Bacteroidaceae incertae sedis</taxon>
        <taxon>Candidatus Gallibacteroides</taxon>
    </lineage>
</organism>
<protein>
    <submittedName>
        <fullName evidence="2">FkbM family methyltransferase</fullName>
    </submittedName>
</protein>
<dbReference type="Gene3D" id="3.40.50.150">
    <property type="entry name" value="Vaccinia Virus protein VP39"/>
    <property type="match status" value="2"/>
</dbReference>
<dbReference type="GO" id="GO:0008168">
    <property type="term" value="F:methyltransferase activity"/>
    <property type="evidence" value="ECO:0007669"/>
    <property type="project" value="UniProtKB-KW"/>
</dbReference>
<evidence type="ECO:0000259" key="1">
    <source>
        <dbReference type="Pfam" id="PF05050"/>
    </source>
</evidence>
<dbReference type="InterPro" id="IPR029063">
    <property type="entry name" value="SAM-dependent_MTases_sf"/>
</dbReference>
<comment type="caution">
    <text evidence="2">The sequence shown here is derived from an EMBL/GenBank/DDBJ whole genome shotgun (WGS) entry which is preliminary data.</text>
</comment>
<keyword evidence="2" id="KW-0808">Transferase</keyword>
<reference evidence="2" key="1">
    <citation type="submission" date="2020-10" db="EMBL/GenBank/DDBJ databases">
        <authorList>
            <person name="Gilroy R."/>
        </authorList>
    </citation>
    <scope>NUCLEOTIDE SEQUENCE</scope>
    <source>
        <strain evidence="2">CHK158-818</strain>
    </source>
</reference>
<dbReference type="SUPFAM" id="SSF53335">
    <property type="entry name" value="S-adenosyl-L-methionine-dependent methyltransferases"/>
    <property type="match status" value="1"/>
</dbReference>
<dbReference type="InterPro" id="IPR006342">
    <property type="entry name" value="FkbM_mtfrase"/>
</dbReference>
<proteinExistence type="predicted"/>
<gene>
    <name evidence="2" type="ORF">IAB03_02390</name>
</gene>
<evidence type="ECO:0000313" key="3">
    <source>
        <dbReference type="Proteomes" id="UP000824112"/>
    </source>
</evidence>
<evidence type="ECO:0000313" key="2">
    <source>
        <dbReference type="EMBL" id="HIU54639.1"/>
    </source>
</evidence>
<accession>A0A9D1M6Q2</accession>
<feature type="domain" description="Methyltransferase FkbM" evidence="1">
    <location>
        <begin position="197"/>
        <end position="262"/>
    </location>
</feature>
<keyword evidence="2" id="KW-0489">Methyltransferase</keyword>